<proteinExistence type="predicted"/>
<sequence>MAPAAKTTKPIFKTSSPFTETTWPEISHNDQEIILDLVCNLLAPLGDYRRAHIHPSRGRKRKRKSTEHGNDPTTIEAPPPPEIGKHILVGINSVTRHLEALAARNAPKSMPIADEEKEDGESDDLRPLSMVILSHPKPSISPAHAHLPTLIHLSSLHPPSANPTSTTTRLIPLASSTDARLASALHIPRVGALAIFAPAPGAPALEAFVQDTVDVTACKWIDEAMAADWKGLTIKTEFATIKLKTTKPVKGKTVKEKLPNTTTGLANTEP</sequence>
<dbReference type="PANTHER" id="PTHR28272:SF1">
    <property type="entry name" value="RIBONUCLEASES P_MRP PROTEIN SUBUNIT POP3"/>
    <property type="match status" value="1"/>
</dbReference>
<dbReference type="EMBL" id="MU006245">
    <property type="protein sequence ID" value="KAF2819470.1"/>
    <property type="molecule type" value="Genomic_DNA"/>
</dbReference>
<dbReference type="InterPro" id="IPR013241">
    <property type="entry name" value="RNase_P_Pop3"/>
</dbReference>
<dbReference type="GO" id="GO:0034965">
    <property type="term" value="P:intronic box C/D snoRNA processing"/>
    <property type="evidence" value="ECO:0007669"/>
    <property type="project" value="TreeGrafter"/>
</dbReference>
<name>A0A6A6ZEN3_9PLEO</name>
<keyword evidence="3" id="KW-1185">Reference proteome</keyword>
<dbReference type="Proteomes" id="UP000799424">
    <property type="component" value="Unassembled WGS sequence"/>
</dbReference>
<feature type="compositionally biased region" description="Basic residues" evidence="1">
    <location>
        <begin position="52"/>
        <end position="65"/>
    </location>
</feature>
<evidence type="ECO:0000313" key="2">
    <source>
        <dbReference type="EMBL" id="KAF2819470.1"/>
    </source>
</evidence>
<dbReference type="GO" id="GO:0000171">
    <property type="term" value="F:ribonuclease MRP activity"/>
    <property type="evidence" value="ECO:0007669"/>
    <property type="project" value="TreeGrafter"/>
</dbReference>
<dbReference type="GO" id="GO:0005829">
    <property type="term" value="C:cytosol"/>
    <property type="evidence" value="ECO:0007669"/>
    <property type="project" value="TreeGrafter"/>
</dbReference>
<evidence type="ECO:0000256" key="1">
    <source>
        <dbReference type="SAM" id="MobiDB-lite"/>
    </source>
</evidence>
<accession>A0A6A6ZEN3</accession>
<dbReference type="PANTHER" id="PTHR28272">
    <property type="entry name" value="RIBONUCLEASES P/MRP PROTEIN SUBUNIT POP3"/>
    <property type="match status" value="1"/>
</dbReference>
<dbReference type="GO" id="GO:0008033">
    <property type="term" value="P:tRNA processing"/>
    <property type="evidence" value="ECO:0007669"/>
    <property type="project" value="InterPro"/>
</dbReference>
<dbReference type="AlphaFoldDB" id="A0A6A6ZEN3"/>
<dbReference type="GO" id="GO:0000172">
    <property type="term" value="C:ribonuclease MRP complex"/>
    <property type="evidence" value="ECO:0007669"/>
    <property type="project" value="TreeGrafter"/>
</dbReference>
<dbReference type="GO" id="GO:0006364">
    <property type="term" value="P:rRNA processing"/>
    <property type="evidence" value="ECO:0007669"/>
    <property type="project" value="InterPro"/>
</dbReference>
<protein>
    <recommendedName>
        <fullName evidence="4">RNase P subunit Pop3</fullName>
    </recommendedName>
</protein>
<dbReference type="GO" id="GO:0005655">
    <property type="term" value="C:nucleolar ribonuclease P complex"/>
    <property type="evidence" value="ECO:0007669"/>
    <property type="project" value="TreeGrafter"/>
</dbReference>
<feature type="region of interest" description="Disordered" evidence="1">
    <location>
        <begin position="52"/>
        <end position="83"/>
    </location>
</feature>
<organism evidence="2 3">
    <name type="scientific">Ophiobolus disseminans</name>
    <dbReference type="NCBI Taxonomy" id="1469910"/>
    <lineage>
        <taxon>Eukaryota</taxon>
        <taxon>Fungi</taxon>
        <taxon>Dikarya</taxon>
        <taxon>Ascomycota</taxon>
        <taxon>Pezizomycotina</taxon>
        <taxon>Dothideomycetes</taxon>
        <taxon>Pleosporomycetidae</taxon>
        <taxon>Pleosporales</taxon>
        <taxon>Pleosporineae</taxon>
        <taxon>Phaeosphaeriaceae</taxon>
        <taxon>Ophiobolus</taxon>
    </lineage>
</organism>
<evidence type="ECO:0008006" key="4">
    <source>
        <dbReference type="Google" id="ProtNLM"/>
    </source>
</evidence>
<evidence type="ECO:0000313" key="3">
    <source>
        <dbReference type="Proteomes" id="UP000799424"/>
    </source>
</evidence>
<dbReference type="OrthoDB" id="20109at2759"/>
<dbReference type="GO" id="GO:0004526">
    <property type="term" value="F:ribonuclease P activity"/>
    <property type="evidence" value="ECO:0007669"/>
    <property type="project" value="TreeGrafter"/>
</dbReference>
<reference evidence="2" key="1">
    <citation type="journal article" date="2020" name="Stud. Mycol.">
        <title>101 Dothideomycetes genomes: a test case for predicting lifestyles and emergence of pathogens.</title>
        <authorList>
            <person name="Haridas S."/>
            <person name="Albert R."/>
            <person name="Binder M."/>
            <person name="Bloem J."/>
            <person name="Labutti K."/>
            <person name="Salamov A."/>
            <person name="Andreopoulos B."/>
            <person name="Baker S."/>
            <person name="Barry K."/>
            <person name="Bills G."/>
            <person name="Bluhm B."/>
            <person name="Cannon C."/>
            <person name="Castanera R."/>
            <person name="Culley D."/>
            <person name="Daum C."/>
            <person name="Ezra D."/>
            <person name="Gonzalez J."/>
            <person name="Henrissat B."/>
            <person name="Kuo A."/>
            <person name="Liang C."/>
            <person name="Lipzen A."/>
            <person name="Lutzoni F."/>
            <person name="Magnuson J."/>
            <person name="Mondo S."/>
            <person name="Nolan M."/>
            <person name="Ohm R."/>
            <person name="Pangilinan J."/>
            <person name="Park H.-J."/>
            <person name="Ramirez L."/>
            <person name="Alfaro M."/>
            <person name="Sun H."/>
            <person name="Tritt A."/>
            <person name="Yoshinaga Y."/>
            <person name="Zwiers L.-H."/>
            <person name="Turgeon B."/>
            <person name="Goodwin S."/>
            <person name="Spatafora J."/>
            <person name="Crous P."/>
            <person name="Grigoriev I."/>
        </authorList>
    </citation>
    <scope>NUCLEOTIDE SEQUENCE</scope>
    <source>
        <strain evidence="2">CBS 113818</strain>
    </source>
</reference>
<gene>
    <name evidence="2" type="ORF">CC86DRAFT_460565</name>
</gene>